<accession>A0AA39TFF7</accession>
<reference evidence="1" key="1">
    <citation type="submission" date="2023-06" db="EMBL/GenBank/DDBJ databases">
        <authorList>
            <consortium name="Lawrence Berkeley National Laboratory"/>
            <person name="Ahrendt S."/>
            <person name="Sahu N."/>
            <person name="Indic B."/>
            <person name="Wong-Bajracharya J."/>
            <person name="Merenyi Z."/>
            <person name="Ke H.-M."/>
            <person name="Monk M."/>
            <person name="Kocsube S."/>
            <person name="Drula E."/>
            <person name="Lipzen A."/>
            <person name="Balint B."/>
            <person name="Henrissat B."/>
            <person name="Andreopoulos B."/>
            <person name="Martin F.M."/>
            <person name="Harder C.B."/>
            <person name="Rigling D."/>
            <person name="Ford K.L."/>
            <person name="Foster G.D."/>
            <person name="Pangilinan J."/>
            <person name="Papanicolaou A."/>
            <person name="Barry K."/>
            <person name="LaButti K."/>
            <person name="Viragh M."/>
            <person name="Koriabine M."/>
            <person name="Yan M."/>
            <person name="Riley R."/>
            <person name="Champramary S."/>
            <person name="Plett K.L."/>
            <person name="Tsai I.J."/>
            <person name="Slot J."/>
            <person name="Sipos G."/>
            <person name="Plett J."/>
            <person name="Nagy L.G."/>
            <person name="Grigoriev I.V."/>
        </authorList>
    </citation>
    <scope>NUCLEOTIDE SEQUENCE</scope>
    <source>
        <strain evidence="1">HWK02</strain>
    </source>
</reference>
<keyword evidence="2" id="KW-1185">Reference proteome</keyword>
<organism evidence="1 2">
    <name type="scientific">Armillaria luteobubalina</name>
    <dbReference type="NCBI Taxonomy" id="153913"/>
    <lineage>
        <taxon>Eukaryota</taxon>
        <taxon>Fungi</taxon>
        <taxon>Dikarya</taxon>
        <taxon>Basidiomycota</taxon>
        <taxon>Agaricomycotina</taxon>
        <taxon>Agaricomycetes</taxon>
        <taxon>Agaricomycetidae</taxon>
        <taxon>Agaricales</taxon>
        <taxon>Marasmiineae</taxon>
        <taxon>Physalacriaceae</taxon>
        <taxon>Armillaria</taxon>
    </lineage>
</organism>
<proteinExistence type="predicted"/>
<comment type="caution">
    <text evidence="1">The sequence shown here is derived from an EMBL/GenBank/DDBJ whole genome shotgun (WGS) entry which is preliminary data.</text>
</comment>
<evidence type="ECO:0000313" key="1">
    <source>
        <dbReference type="EMBL" id="KAK0485606.1"/>
    </source>
</evidence>
<dbReference type="EMBL" id="JAUEPU010000048">
    <property type="protein sequence ID" value="KAK0485606.1"/>
    <property type="molecule type" value="Genomic_DNA"/>
</dbReference>
<dbReference type="Proteomes" id="UP001175228">
    <property type="component" value="Unassembled WGS sequence"/>
</dbReference>
<protein>
    <submittedName>
        <fullName evidence="1">Uncharacterized protein</fullName>
    </submittedName>
</protein>
<dbReference type="AlphaFoldDB" id="A0AA39TFF7"/>
<sequence>MLLIAQSSEPSPEKSRTKLSLTYWATTHYSSIGIDVLYTHINYHAFMADQLPRILYTKELIRKGRGYPFWYPEPDSSAPEEFKKRGVFPGDVGIINNDGGFDFLFSIFSGADGLIIGHSPPGFHPLPQSIQGDVQRHPLHGKLLTSQHVSCREVSVDVSTQSLQRCVDDRTLNFVLNIYLHDNIVDAGMSFDVDISEASAAILCLPNYSTGYRALNKRIFEGHARRHGVSWYNYVNGTLGRNAPNGSLYLITGCDKATTWGNAVIGRTDRSISFSLRCTLMNVSGGSIQVANSWLDDSGIETGYFPIPFAQYPYPTDLEKQCIFARGFTISISKNPIRKSWQVIPHPIDGSSTDRIPSFDPRNAPLPPSDGKIRWMGGLSSSSSKTLPKDADFDQRRMLAESADQESLVAEVSEFPIVEGELLNPSAAMNTYLLSKDPSLEIAITHDEAWMEVYEDTDSTEQELWSKLKDSLDAKISMQSDDVGTWTVIPQREASSFIADVSTSSDNTQAEMESMSTRIRELEKLEMEPAKRYRMVDGEEIDSVEVFDNARFGALSDPQSMLDAERMDELDKLRYRRAM</sequence>
<evidence type="ECO:0000313" key="2">
    <source>
        <dbReference type="Proteomes" id="UP001175228"/>
    </source>
</evidence>
<name>A0AA39TFF7_9AGAR</name>
<gene>
    <name evidence="1" type="ORF">EDD18DRAFT_1360780</name>
</gene>